<dbReference type="InterPro" id="IPR050388">
    <property type="entry name" value="ABC_Ni/Peptide_Import"/>
</dbReference>
<evidence type="ECO:0000256" key="5">
    <source>
        <dbReference type="ARBA" id="ARBA00022741"/>
    </source>
</evidence>
<dbReference type="InterPro" id="IPR003593">
    <property type="entry name" value="AAA+_ATPase"/>
</dbReference>
<evidence type="ECO:0000256" key="1">
    <source>
        <dbReference type="ARBA" id="ARBA00004417"/>
    </source>
</evidence>
<dbReference type="PROSITE" id="PS50893">
    <property type="entry name" value="ABC_TRANSPORTER_2"/>
    <property type="match status" value="2"/>
</dbReference>
<dbReference type="KEGG" id="ahu:A6A40_17640"/>
<protein>
    <submittedName>
        <fullName evidence="9">ABC transporter ATP-binding protein</fullName>
    </submittedName>
</protein>
<gene>
    <name evidence="9" type="ORF">A6A40_17640</name>
</gene>
<dbReference type="PANTHER" id="PTHR43297:SF7">
    <property type="entry name" value="D,D-DIPEPTIDE TRANSPORT ATP-BINDING PROTEIN DDPD-RELATED"/>
    <property type="match status" value="1"/>
</dbReference>
<feature type="domain" description="ABC transporter" evidence="8">
    <location>
        <begin position="2"/>
        <end position="245"/>
    </location>
</feature>
<evidence type="ECO:0000256" key="6">
    <source>
        <dbReference type="ARBA" id="ARBA00022840"/>
    </source>
</evidence>
<reference evidence="9 10" key="1">
    <citation type="submission" date="2018-04" db="EMBL/GenBank/DDBJ databases">
        <title>Complete genome sequence of the nitrogen-fixing bacterium Azospirillum humicireducens type strain SgZ-5.</title>
        <authorList>
            <person name="Yu Z."/>
        </authorList>
    </citation>
    <scope>NUCLEOTIDE SEQUENCE [LARGE SCALE GENOMIC DNA]</scope>
    <source>
        <strain evidence="9 10">SgZ-5</strain>
        <plasmid evidence="9 10">pYZ1</plasmid>
    </source>
</reference>
<keyword evidence="5" id="KW-0547">Nucleotide-binding</keyword>
<evidence type="ECO:0000313" key="10">
    <source>
        <dbReference type="Proteomes" id="UP000077405"/>
    </source>
</evidence>
<evidence type="ECO:0000256" key="7">
    <source>
        <dbReference type="ARBA" id="ARBA00023136"/>
    </source>
</evidence>
<dbReference type="Pfam" id="PF00005">
    <property type="entry name" value="ABC_tran"/>
    <property type="match status" value="2"/>
</dbReference>
<dbReference type="GO" id="GO:0005524">
    <property type="term" value="F:ATP binding"/>
    <property type="evidence" value="ECO:0007669"/>
    <property type="project" value="UniProtKB-KW"/>
</dbReference>
<accession>A0A2R4VR29</accession>
<proteinExistence type="inferred from homology"/>
<sequence>MTVLLSVEELTVVSNGAILQPIGLTLRAGRPLTILGQTGSGKSLLAQAIMGVLPDGLSAAGRVLLDGRDLLALPMAERRALWGRTIGLLPQEPWLALDPTMRAGAQVAETHRLVAGRTAADADAAAWADLAHLGLAEAFGKLPGELSGGMAQRVAFAAARAGRARIVIADEPTKGLDADRRDDAVALLLREVEEGGGLLTITHDVAVARQLGGDVIVMREGEVVEQGPAEEVLRAPRSAYARDLLAAEPSSWPKLPHQPAGDLVLRAEGLAKARGGKALFDGLDLEIRAGEIVGVGGPSGCGKSTLGGLLLGLVAPDRGSVWRKPGIGRHRFQKLYQDPPAAFPPHASLRQALTDLIRLHRLDWSQVERLMDRLRLSPTLLDRRPREVSGGELQRLALLRVLLLDPVFLFADEPTSRLDLVTQQETVALLTGIARDRGCAVLLVSHDAGLLDRTADRRIALA</sequence>
<evidence type="ECO:0000313" key="9">
    <source>
        <dbReference type="EMBL" id="AWB06872.1"/>
    </source>
</evidence>
<dbReference type="PANTHER" id="PTHR43297">
    <property type="entry name" value="OLIGOPEPTIDE TRANSPORT ATP-BINDING PROTEIN APPD"/>
    <property type="match status" value="1"/>
</dbReference>
<geneLocation type="plasmid" evidence="9 10">
    <name>pYZ1</name>
</geneLocation>
<dbReference type="InterPro" id="IPR027417">
    <property type="entry name" value="P-loop_NTPase"/>
</dbReference>
<keyword evidence="4" id="KW-1003">Cell membrane</keyword>
<comment type="subcellular location">
    <subcellularLocation>
        <location evidence="1">Cell inner membrane</location>
        <topology evidence="1">Peripheral membrane protein</topology>
    </subcellularLocation>
</comment>
<dbReference type="OrthoDB" id="9802264at2"/>
<keyword evidence="6 9" id="KW-0067">ATP-binding</keyword>
<dbReference type="PROSITE" id="PS00211">
    <property type="entry name" value="ABC_TRANSPORTER_1"/>
    <property type="match status" value="1"/>
</dbReference>
<evidence type="ECO:0000256" key="4">
    <source>
        <dbReference type="ARBA" id="ARBA00022475"/>
    </source>
</evidence>
<comment type="similarity">
    <text evidence="2">Belongs to the ABC transporter superfamily.</text>
</comment>
<dbReference type="Proteomes" id="UP000077405">
    <property type="component" value="Plasmid pYZ1"/>
</dbReference>
<keyword evidence="9" id="KW-0614">Plasmid</keyword>
<dbReference type="SUPFAM" id="SSF52540">
    <property type="entry name" value="P-loop containing nucleoside triphosphate hydrolases"/>
    <property type="match status" value="2"/>
</dbReference>
<dbReference type="SMART" id="SM00382">
    <property type="entry name" value="AAA"/>
    <property type="match status" value="2"/>
</dbReference>
<evidence type="ECO:0000256" key="2">
    <source>
        <dbReference type="ARBA" id="ARBA00005417"/>
    </source>
</evidence>
<dbReference type="GO" id="GO:0005886">
    <property type="term" value="C:plasma membrane"/>
    <property type="evidence" value="ECO:0007669"/>
    <property type="project" value="UniProtKB-SubCell"/>
</dbReference>
<organism evidence="9 10">
    <name type="scientific">Azospirillum humicireducens</name>
    <dbReference type="NCBI Taxonomy" id="1226968"/>
    <lineage>
        <taxon>Bacteria</taxon>
        <taxon>Pseudomonadati</taxon>
        <taxon>Pseudomonadota</taxon>
        <taxon>Alphaproteobacteria</taxon>
        <taxon>Rhodospirillales</taxon>
        <taxon>Azospirillaceae</taxon>
        <taxon>Azospirillum</taxon>
    </lineage>
</organism>
<dbReference type="EMBL" id="CP028902">
    <property type="protein sequence ID" value="AWB06872.1"/>
    <property type="molecule type" value="Genomic_DNA"/>
</dbReference>
<dbReference type="InterPro" id="IPR003439">
    <property type="entry name" value="ABC_transporter-like_ATP-bd"/>
</dbReference>
<feature type="domain" description="ABC transporter" evidence="8">
    <location>
        <begin position="265"/>
        <end position="462"/>
    </location>
</feature>
<dbReference type="InterPro" id="IPR017871">
    <property type="entry name" value="ABC_transporter-like_CS"/>
</dbReference>
<evidence type="ECO:0000259" key="8">
    <source>
        <dbReference type="PROSITE" id="PS50893"/>
    </source>
</evidence>
<keyword evidence="7" id="KW-0472">Membrane</keyword>
<dbReference type="GO" id="GO:0016887">
    <property type="term" value="F:ATP hydrolysis activity"/>
    <property type="evidence" value="ECO:0007669"/>
    <property type="project" value="InterPro"/>
</dbReference>
<evidence type="ECO:0000256" key="3">
    <source>
        <dbReference type="ARBA" id="ARBA00022448"/>
    </source>
</evidence>
<keyword evidence="3" id="KW-0813">Transport</keyword>
<dbReference type="AlphaFoldDB" id="A0A2R4VR29"/>
<keyword evidence="10" id="KW-1185">Reference proteome</keyword>
<dbReference type="RefSeq" id="WP_108547176.1">
    <property type="nucleotide sequence ID" value="NZ_CP028902.1"/>
</dbReference>
<dbReference type="Gene3D" id="3.40.50.300">
    <property type="entry name" value="P-loop containing nucleotide triphosphate hydrolases"/>
    <property type="match status" value="2"/>
</dbReference>
<name>A0A2R4VR29_9PROT</name>